<evidence type="ECO:0000256" key="6">
    <source>
        <dbReference type="ARBA" id="ARBA00022685"/>
    </source>
</evidence>
<dbReference type="PANTHER" id="PTHR37016">
    <property type="match status" value="1"/>
</dbReference>
<dbReference type="PRINTS" id="PR00768">
    <property type="entry name" value="DEUTEROLYSIN"/>
</dbReference>
<comment type="catalytic activity">
    <reaction evidence="1 15">
        <text>Preferential cleavage of bonds with hydrophobic residues in P1'. Also 3-Asn-|-Gln-4 and 8-Gly-|-Ser-9 bonds in insulin B chain.</text>
        <dbReference type="EC" id="3.4.24.39"/>
    </reaction>
</comment>
<dbReference type="CDD" id="cd11008">
    <property type="entry name" value="M35_deuterolysin_like"/>
    <property type="match status" value="1"/>
</dbReference>
<keyword evidence="12" id="KW-0865">Zymogen</keyword>
<feature type="binding site" evidence="14">
    <location>
        <position position="303"/>
    </location>
    <ligand>
        <name>Zn(2+)</name>
        <dbReference type="ChEBI" id="CHEBI:29105"/>
        <note>catalytic</note>
    </ligand>
</feature>
<feature type="binding site" evidence="14">
    <location>
        <position position="316"/>
    </location>
    <ligand>
        <name>Zn(2+)</name>
        <dbReference type="ChEBI" id="CHEBI:29105"/>
        <note>catalytic</note>
    </ligand>
</feature>
<dbReference type="PANTHER" id="PTHR37016:SF2">
    <property type="entry name" value="NEUTRAL PROTEASE 2 HOMOLOG SNOG_02177"/>
    <property type="match status" value="1"/>
</dbReference>
<dbReference type="GO" id="GO:0004222">
    <property type="term" value="F:metalloendopeptidase activity"/>
    <property type="evidence" value="ECO:0007669"/>
    <property type="project" value="InterPro"/>
</dbReference>
<evidence type="ECO:0000256" key="10">
    <source>
        <dbReference type="ARBA" id="ARBA00022833"/>
    </source>
</evidence>
<evidence type="ECO:0000256" key="2">
    <source>
        <dbReference type="ARBA" id="ARBA00004613"/>
    </source>
</evidence>
<feature type="binding site" evidence="14">
    <location>
        <position position="307"/>
    </location>
    <ligand>
        <name>Zn(2+)</name>
        <dbReference type="ChEBI" id="CHEBI:29105"/>
        <note>catalytic</note>
    </ligand>
</feature>
<keyword evidence="7 14" id="KW-0479">Metal-binding</keyword>
<protein>
    <recommendedName>
        <fullName evidence="15">Neutral protease 2</fullName>
        <ecNumber evidence="15">3.4.24.39</ecNumber>
    </recommendedName>
    <alternativeName>
        <fullName evidence="15">Deuterolysin</fullName>
    </alternativeName>
</protein>
<accession>A0A8K0TM88</accession>
<name>A0A8K0TM88_9PEZI</name>
<proteinExistence type="inferred from homology"/>
<evidence type="ECO:0000256" key="15">
    <source>
        <dbReference type="RuleBase" id="RU361126"/>
    </source>
</evidence>
<evidence type="ECO:0000256" key="9">
    <source>
        <dbReference type="ARBA" id="ARBA00022801"/>
    </source>
</evidence>
<comment type="function">
    <text evidence="15">Secreted metalloproteinase that allows assimilation of proteinaceous substrates. Shows high activities on basic nuclear substrates such as histone and protamine.</text>
</comment>
<feature type="signal peptide" evidence="15">
    <location>
        <begin position="1"/>
        <end position="18"/>
    </location>
</feature>
<dbReference type="Gene3D" id="3.40.390.10">
    <property type="entry name" value="Collagenase (Catalytic Domain)"/>
    <property type="match status" value="1"/>
</dbReference>
<keyword evidence="9 15" id="KW-0378">Hydrolase</keyword>
<dbReference type="InterPro" id="IPR024079">
    <property type="entry name" value="MetalloPept_cat_dom_sf"/>
</dbReference>
<evidence type="ECO:0000256" key="12">
    <source>
        <dbReference type="ARBA" id="ARBA00023145"/>
    </source>
</evidence>
<evidence type="ECO:0000313" key="17">
    <source>
        <dbReference type="EMBL" id="KAH7369471.1"/>
    </source>
</evidence>
<feature type="chain" id="PRO_5035489331" description="Neutral protease 2" evidence="15">
    <location>
        <begin position="19"/>
        <end position="351"/>
    </location>
</feature>
<evidence type="ECO:0000256" key="14">
    <source>
        <dbReference type="PIRSR" id="PIRSR601384-2"/>
    </source>
</evidence>
<dbReference type="GO" id="GO:0005576">
    <property type="term" value="C:extracellular region"/>
    <property type="evidence" value="ECO:0007669"/>
    <property type="project" value="UniProtKB-SubCell"/>
</dbReference>
<comment type="cofactor">
    <cofactor evidence="14 15">
        <name>Zn(2+)</name>
        <dbReference type="ChEBI" id="CHEBI:29105"/>
    </cofactor>
    <text evidence="14 15">Binds 1 zinc ion per subunit.</text>
</comment>
<sequence>MYALAVLSLFATVATSAAVDLRRRDTPLDIRLVQTGNSGVHASLTNIGPDDLKLFTAGTFLDENAVEKVQVFAGDSRLPFDGLRLIISHVGLSEDAFTIVKAGETVEADFDAAELHDLSEGGVFNILTSGAFSYAELNSTEIAGTVPFKSNTVVSEEVDGTKAFATHRTFQEKAKRTIVQDDCVGSQRQATIDGIASCAALASAARAAAKNDPARLQEFFKSSSDSVASTVEEVYARIEEECGSTTTGASRYHCTDVYGACSGGVIAYTLPSQSYMVNCPTYFEMPAQNPRCHGQDQGSTILHETTHLRHVLGTSDYGGYGYSFVQQLSSEQNLNHADTYTLFAQSVSMGC</sequence>
<keyword evidence="8 15" id="KW-0732">Signal</keyword>
<evidence type="ECO:0000259" key="16">
    <source>
        <dbReference type="SMART" id="SM01351"/>
    </source>
</evidence>
<comment type="similarity">
    <text evidence="3 15">Belongs to the peptidase M35 family.</text>
</comment>
<dbReference type="EC" id="3.4.24.39" evidence="15"/>
<evidence type="ECO:0000256" key="1">
    <source>
        <dbReference type="ARBA" id="ARBA00001187"/>
    </source>
</evidence>
<dbReference type="InterPro" id="IPR050414">
    <property type="entry name" value="Fungal_M35_metalloproteases"/>
</dbReference>
<organism evidence="17 18">
    <name type="scientific">Plectosphaerella cucumerina</name>
    <dbReference type="NCBI Taxonomy" id="40658"/>
    <lineage>
        <taxon>Eukaryota</taxon>
        <taxon>Fungi</taxon>
        <taxon>Dikarya</taxon>
        <taxon>Ascomycota</taxon>
        <taxon>Pezizomycotina</taxon>
        <taxon>Sordariomycetes</taxon>
        <taxon>Hypocreomycetidae</taxon>
        <taxon>Glomerellales</taxon>
        <taxon>Plectosphaerellaceae</taxon>
        <taxon>Plectosphaerella</taxon>
    </lineage>
</organism>
<dbReference type="SUPFAM" id="SSF55486">
    <property type="entry name" value="Metalloproteases ('zincins'), catalytic domain"/>
    <property type="match status" value="1"/>
</dbReference>
<dbReference type="GO" id="GO:0006508">
    <property type="term" value="P:proteolysis"/>
    <property type="evidence" value="ECO:0007669"/>
    <property type="project" value="UniProtKB-KW"/>
</dbReference>
<dbReference type="InterPro" id="IPR001384">
    <property type="entry name" value="Peptidase_M35"/>
</dbReference>
<keyword evidence="11 15" id="KW-0482">Metalloprotease</keyword>
<gene>
    <name evidence="17" type="ORF">B0T11DRAFT_73774</name>
</gene>
<dbReference type="EMBL" id="JAGPXD010000002">
    <property type="protein sequence ID" value="KAH7369471.1"/>
    <property type="molecule type" value="Genomic_DNA"/>
</dbReference>
<dbReference type="Proteomes" id="UP000813385">
    <property type="component" value="Unassembled WGS sequence"/>
</dbReference>
<comment type="subcellular location">
    <subcellularLocation>
        <location evidence="2 15">Secreted</location>
    </subcellularLocation>
</comment>
<dbReference type="GO" id="GO:0046872">
    <property type="term" value="F:metal ion binding"/>
    <property type="evidence" value="ECO:0007669"/>
    <property type="project" value="UniProtKB-KW"/>
</dbReference>
<dbReference type="Gene3D" id="2.60.40.2970">
    <property type="match status" value="1"/>
</dbReference>
<keyword evidence="5 15" id="KW-0645">Protease</keyword>
<reference evidence="17" key="1">
    <citation type="journal article" date="2021" name="Nat. Commun.">
        <title>Genetic determinants of endophytism in the Arabidopsis root mycobiome.</title>
        <authorList>
            <person name="Mesny F."/>
            <person name="Miyauchi S."/>
            <person name="Thiergart T."/>
            <person name="Pickel B."/>
            <person name="Atanasova L."/>
            <person name="Karlsson M."/>
            <person name="Huettel B."/>
            <person name="Barry K.W."/>
            <person name="Haridas S."/>
            <person name="Chen C."/>
            <person name="Bauer D."/>
            <person name="Andreopoulos W."/>
            <person name="Pangilinan J."/>
            <person name="LaButti K."/>
            <person name="Riley R."/>
            <person name="Lipzen A."/>
            <person name="Clum A."/>
            <person name="Drula E."/>
            <person name="Henrissat B."/>
            <person name="Kohler A."/>
            <person name="Grigoriev I.V."/>
            <person name="Martin F.M."/>
            <person name="Hacquard S."/>
        </authorList>
    </citation>
    <scope>NUCLEOTIDE SEQUENCE</scope>
    <source>
        <strain evidence="17">MPI-CAGE-AT-0016</strain>
    </source>
</reference>
<keyword evidence="6 15" id="KW-0165">Cleavage on pair of basic residues</keyword>
<dbReference type="OrthoDB" id="412874at2759"/>
<dbReference type="SMART" id="SM01351">
    <property type="entry name" value="Aspzincin_M35"/>
    <property type="match status" value="1"/>
</dbReference>
<evidence type="ECO:0000256" key="4">
    <source>
        <dbReference type="ARBA" id="ARBA00022525"/>
    </source>
</evidence>
<feature type="active site" evidence="13">
    <location>
        <position position="304"/>
    </location>
</feature>
<dbReference type="Pfam" id="PF02102">
    <property type="entry name" value="Peptidase_M35"/>
    <property type="match status" value="1"/>
</dbReference>
<evidence type="ECO:0000256" key="7">
    <source>
        <dbReference type="ARBA" id="ARBA00022723"/>
    </source>
</evidence>
<feature type="domain" description="Lysine-specific metallo-endopeptidase" evidence="16">
    <location>
        <begin position="206"/>
        <end position="345"/>
    </location>
</feature>
<evidence type="ECO:0000313" key="18">
    <source>
        <dbReference type="Proteomes" id="UP000813385"/>
    </source>
</evidence>
<evidence type="ECO:0000256" key="5">
    <source>
        <dbReference type="ARBA" id="ARBA00022670"/>
    </source>
</evidence>
<keyword evidence="18" id="KW-1185">Reference proteome</keyword>
<keyword evidence="10 14" id="KW-0862">Zinc</keyword>
<dbReference type="InterPro" id="IPR029463">
    <property type="entry name" value="Lys_MEP"/>
</dbReference>
<keyword evidence="4 15" id="KW-0964">Secreted</keyword>
<dbReference type="AlphaFoldDB" id="A0A8K0TM88"/>
<evidence type="ECO:0000256" key="11">
    <source>
        <dbReference type="ARBA" id="ARBA00023049"/>
    </source>
</evidence>
<evidence type="ECO:0000256" key="8">
    <source>
        <dbReference type="ARBA" id="ARBA00022729"/>
    </source>
</evidence>
<comment type="caution">
    <text evidence="17">The sequence shown here is derived from an EMBL/GenBank/DDBJ whole genome shotgun (WGS) entry which is preliminary data.</text>
</comment>
<evidence type="ECO:0000256" key="13">
    <source>
        <dbReference type="PIRSR" id="PIRSR601384-1"/>
    </source>
</evidence>
<evidence type="ECO:0000256" key="3">
    <source>
        <dbReference type="ARBA" id="ARBA00010279"/>
    </source>
</evidence>